<organism evidence="2 3">
    <name type="scientific">Erythranthe guttata</name>
    <name type="common">Yellow monkey flower</name>
    <name type="synonym">Mimulus guttatus</name>
    <dbReference type="NCBI Taxonomy" id="4155"/>
    <lineage>
        <taxon>Eukaryota</taxon>
        <taxon>Viridiplantae</taxon>
        <taxon>Streptophyta</taxon>
        <taxon>Embryophyta</taxon>
        <taxon>Tracheophyta</taxon>
        <taxon>Spermatophyta</taxon>
        <taxon>Magnoliopsida</taxon>
        <taxon>eudicotyledons</taxon>
        <taxon>Gunneridae</taxon>
        <taxon>Pentapetalae</taxon>
        <taxon>asterids</taxon>
        <taxon>lamiids</taxon>
        <taxon>Lamiales</taxon>
        <taxon>Phrymaceae</taxon>
        <taxon>Erythranthe</taxon>
    </lineage>
</organism>
<dbReference type="Proteomes" id="UP000030748">
    <property type="component" value="Unassembled WGS sequence"/>
</dbReference>
<evidence type="ECO:0000313" key="3">
    <source>
        <dbReference type="Proteomes" id="UP000030748"/>
    </source>
</evidence>
<name>A0A022QNF1_ERYGU</name>
<evidence type="ECO:0000256" key="1">
    <source>
        <dbReference type="SAM" id="MobiDB-lite"/>
    </source>
</evidence>
<evidence type="ECO:0000313" key="2">
    <source>
        <dbReference type="EMBL" id="EYU27985.1"/>
    </source>
</evidence>
<accession>A0A022QNF1</accession>
<dbReference type="AlphaFoldDB" id="A0A022QNF1"/>
<proteinExistence type="predicted"/>
<feature type="compositionally biased region" description="Low complexity" evidence="1">
    <location>
        <begin position="166"/>
        <end position="177"/>
    </location>
</feature>
<sequence>MPDLNEMMQLQNICAATRNPGLLNLLQTVNPTTMSMQDMENLLQSSVSMQRAEFDPNTLESTPVSDNNAKEEQTATSFIAERIRELQALPKLPPVGLDNNSHLLDVDQVAQVIPASISTSHSEKNANNKRPFSATIDGGVETSLRSTIARITPHAPKQEELETEETGSSSSSNSSCSDESDTSS</sequence>
<reference evidence="2 3" key="1">
    <citation type="journal article" date="2013" name="Proc. Natl. Acad. Sci. U.S.A.">
        <title>Fine-scale variation in meiotic recombination in Mimulus inferred from population shotgun sequencing.</title>
        <authorList>
            <person name="Hellsten U."/>
            <person name="Wright K.M."/>
            <person name="Jenkins J."/>
            <person name="Shu S."/>
            <person name="Yuan Y."/>
            <person name="Wessler S.R."/>
            <person name="Schmutz J."/>
            <person name="Willis J.H."/>
            <person name="Rokhsar D.S."/>
        </authorList>
    </citation>
    <scope>NUCLEOTIDE SEQUENCE [LARGE SCALE GENOMIC DNA]</scope>
    <source>
        <strain evidence="3">cv. DUN x IM62</strain>
    </source>
</reference>
<feature type="region of interest" description="Disordered" evidence="1">
    <location>
        <begin position="149"/>
        <end position="184"/>
    </location>
</feature>
<dbReference type="PhylomeDB" id="A0A022QNF1"/>
<keyword evidence="3" id="KW-1185">Reference proteome</keyword>
<protein>
    <submittedName>
        <fullName evidence="2">Uncharacterized protein</fullName>
    </submittedName>
</protein>
<dbReference type="EMBL" id="KI631456">
    <property type="protein sequence ID" value="EYU27985.1"/>
    <property type="molecule type" value="Genomic_DNA"/>
</dbReference>
<gene>
    <name evidence="2" type="ORF">MIMGU_mgv1a014614mg</name>
</gene>